<evidence type="ECO:0000313" key="2">
    <source>
        <dbReference type="EMBL" id="CUH84850.1"/>
    </source>
</evidence>
<sequence length="582" mass="63816">MISLNAHALGANEYSEELFGANILASRDQLGEDGTYDEKAAALGIDHIRYPGGSLTEDYFDLTNPDKNSAIDPDTGHEVELLPYSEFMAYAEENNIDVTIVLPTRNYLSAENDASGHRTANIDEDALRTFIRDTLDGEYGEPTIRGFEIGNEYWGSGEMDALEYGRVSSRMAEIINEELDNHPQADVFSEIDILVQNGQNYGSSRLSDDYDHIVEGSDQLSAVMSDYGLTLDPDIFMYNNGEVAWPKVMNEIIISEFDTESEINAVDGLAFHIYSKGADRVSSRDFDLRSAEQTWDEHFDGLEKHVTEWNLKASRSWDVENEYGLKQAHEMLNMSEEFTEHGVDSAFVWAVQQNNLSNLAGNEGEDGPLNVPGEMFRMMNEVLPNTTAIDLSAADRSEHEAATEDASVHAFYSEDTFVSFIASTTDDPQQANVDYSQILDQGGTIRIEVLGVQDGYNPTDSGSPAEITQLDPAEVFQNGIFSAELDAHEIVRIVVENPDYTDEFEQVVLDNPAPDPVEDGGSDPGIPVIPDTGPDDDYEDPPEDDDDDDRAAAGDSPDGGGAMAGIGGLLGFLPLLSLLGGF</sequence>
<dbReference type="OrthoDB" id="5242885at2"/>
<keyword evidence="3" id="KW-1185">Reference proteome</keyword>
<dbReference type="EMBL" id="CYSF01000009">
    <property type="protein sequence ID" value="CUH84850.1"/>
    <property type="molecule type" value="Genomic_DNA"/>
</dbReference>
<name>A0A0P1H3D0_9RHOB</name>
<dbReference type="STRING" id="340021.TM5383_02069"/>
<feature type="compositionally biased region" description="Acidic residues" evidence="1">
    <location>
        <begin position="533"/>
        <end position="549"/>
    </location>
</feature>
<organism evidence="2 3">
    <name type="scientific">Thalassovita mediterranea</name>
    <dbReference type="NCBI Taxonomy" id="340021"/>
    <lineage>
        <taxon>Bacteria</taxon>
        <taxon>Pseudomonadati</taxon>
        <taxon>Pseudomonadota</taxon>
        <taxon>Alphaproteobacteria</taxon>
        <taxon>Rhodobacterales</taxon>
        <taxon>Roseobacteraceae</taxon>
        <taxon>Thalassovita</taxon>
    </lineage>
</organism>
<gene>
    <name evidence="2" type="ORF">TM5383_02069</name>
</gene>
<feature type="region of interest" description="Disordered" evidence="1">
    <location>
        <begin position="510"/>
        <end position="563"/>
    </location>
</feature>
<dbReference type="Gene3D" id="3.20.20.80">
    <property type="entry name" value="Glycosidases"/>
    <property type="match status" value="1"/>
</dbReference>
<protein>
    <submittedName>
        <fullName evidence="2">Alpha-L-arabinofuranosidase</fullName>
    </submittedName>
</protein>
<evidence type="ECO:0000256" key="1">
    <source>
        <dbReference type="SAM" id="MobiDB-lite"/>
    </source>
</evidence>
<dbReference type="InterPro" id="IPR017853">
    <property type="entry name" value="GH"/>
</dbReference>
<dbReference type="SUPFAM" id="SSF51445">
    <property type="entry name" value="(Trans)glycosidases"/>
    <property type="match status" value="1"/>
</dbReference>
<proteinExistence type="predicted"/>
<dbReference type="RefSeq" id="WP_058318947.1">
    <property type="nucleotide sequence ID" value="NZ_CYSF01000009.1"/>
</dbReference>
<reference evidence="2 3" key="1">
    <citation type="submission" date="2015-09" db="EMBL/GenBank/DDBJ databases">
        <authorList>
            <consortium name="Swine Surveillance"/>
        </authorList>
    </citation>
    <scope>NUCLEOTIDE SEQUENCE [LARGE SCALE GENOMIC DNA]</scope>
    <source>
        <strain evidence="2 3">CECT 8383</strain>
    </source>
</reference>
<dbReference type="Proteomes" id="UP000051681">
    <property type="component" value="Unassembled WGS sequence"/>
</dbReference>
<accession>A0A0P1H3D0</accession>
<dbReference type="AlphaFoldDB" id="A0A0P1H3D0"/>
<evidence type="ECO:0000313" key="3">
    <source>
        <dbReference type="Proteomes" id="UP000051681"/>
    </source>
</evidence>